<dbReference type="InterPro" id="IPR036179">
    <property type="entry name" value="Ig-like_dom_sf"/>
</dbReference>
<feature type="domain" description="Ig-like" evidence="4">
    <location>
        <begin position="27"/>
        <end position="103"/>
    </location>
</feature>
<feature type="signal peptide" evidence="3">
    <location>
        <begin position="1"/>
        <end position="16"/>
    </location>
</feature>
<dbReference type="SMART" id="SM00406">
    <property type="entry name" value="IGv"/>
    <property type="match status" value="1"/>
</dbReference>
<dbReference type="Gene3D" id="2.60.40.10">
    <property type="entry name" value="Immunoglobulins"/>
    <property type="match status" value="1"/>
</dbReference>
<dbReference type="PANTHER" id="PTHR23268">
    <property type="entry name" value="T-CELL RECEPTOR BETA CHAIN"/>
    <property type="match status" value="1"/>
</dbReference>
<keyword evidence="2" id="KW-0391">Immunity</keyword>
<evidence type="ECO:0000313" key="5">
    <source>
        <dbReference type="EMBL" id="KAF7704659.1"/>
    </source>
</evidence>
<dbReference type="EMBL" id="JABFDY010000008">
    <property type="protein sequence ID" value="KAF7704659.1"/>
    <property type="molecule type" value="Genomic_DNA"/>
</dbReference>
<dbReference type="Pfam" id="PF07686">
    <property type="entry name" value="V-set"/>
    <property type="match status" value="1"/>
</dbReference>
<evidence type="ECO:0000256" key="2">
    <source>
        <dbReference type="ARBA" id="ARBA00022859"/>
    </source>
</evidence>
<organism evidence="5 6">
    <name type="scientific">Silurus meridionalis</name>
    <name type="common">Southern catfish</name>
    <name type="synonym">Silurus soldatovi meridionalis</name>
    <dbReference type="NCBI Taxonomy" id="175797"/>
    <lineage>
        <taxon>Eukaryota</taxon>
        <taxon>Metazoa</taxon>
        <taxon>Chordata</taxon>
        <taxon>Craniata</taxon>
        <taxon>Vertebrata</taxon>
        <taxon>Euteleostomi</taxon>
        <taxon>Actinopterygii</taxon>
        <taxon>Neopterygii</taxon>
        <taxon>Teleostei</taxon>
        <taxon>Ostariophysi</taxon>
        <taxon>Siluriformes</taxon>
        <taxon>Siluridae</taxon>
        <taxon>Silurus</taxon>
    </lineage>
</organism>
<dbReference type="GO" id="GO:0005886">
    <property type="term" value="C:plasma membrane"/>
    <property type="evidence" value="ECO:0007669"/>
    <property type="project" value="TreeGrafter"/>
</dbReference>
<dbReference type="InterPro" id="IPR007110">
    <property type="entry name" value="Ig-like_dom"/>
</dbReference>
<evidence type="ECO:0000256" key="3">
    <source>
        <dbReference type="SAM" id="SignalP"/>
    </source>
</evidence>
<proteinExistence type="predicted"/>
<dbReference type="InterPro" id="IPR050413">
    <property type="entry name" value="TCR_beta_variable"/>
</dbReference>
<comment type="caution">
    <text evidence="5">The sequence shown here is derived from an EMBL/GenBank/DDBJ whole genome shotgun (WGS) entry which is preliminary data.</text>
</comment>
<reference evidence="5" key="1">
    <citation type="submission" date="2020-08" db="EMBL/GenBank/DDBJ databases">
        <title>Chromosome-level assembly of Southern catfish (Silurus meridionalis) provides insights into visual adaptation to the nocturnal and benthic lifestyles.</title>
        <authorList>
            <person name="Zhang Y."/>
            <person name="Wang D."/>
            <person name="Peng Z."/>
        </authorList>
    </citation>
    <scope>NUCLEOTIDE SEQUENCE</scope>
    <source>
        <strain evidence="5">SWU-2019-XX</strain>
        <tissue evidence="5">Muscle</tissue>
    </source>
</reference>
<dbReference type="AlphaFoldDB" id="A0A8T0BCK1"/>
<dbReference type="PROSITE" id="PS50835">
    <property type="entry name" value="IG_LIKE"/>
    <property type="match status" value="1"/>
</dbReference>
<dbReference type="Proteomes" id="UP000606274">
    <property type="component" value="Unassembled WGS sequence"/>
</dbReference>
<dbReference type="InterPro" id="IPR013106">
    <property type="entry name" value="Ig_V-set"/>
</dbReference>
<accession>A0A8T0BCK1</accession>
<dbReference type="CDD" id="cd00099">
    <property type="entry name" value="IgV"/>
    <property type="match status" value="1"/>
</dbReference>
<evidence type="ECO:0000256" key="1">
    <source>
        <dbReference type="ARBA" id="ARBA00022729"/>
    </source>
</evidence>
<dbReference type="GO" id="GO:0007166">
    <property type="term" value="P:cell surface receptor signaling pathway"/>
    <property type="evidence" value="ECO:0007669"/>
    <property type="project" value="TreeGrafter"/>
</dbReference>
<feature type="chain" id="PRO_5035764467" description="Ig-like domain-containing protein" evidence="3">
    <location>
        <begin position="17"/>
        <end position="124"/>
    </location>
</feature>
<dbReference type="SUPFAM" id="SSF48726">
    <property type="entry name" value="Immunoglobulin"/>
    <property type="match status" value="1"/>
</dbReference>
<dbReference type="InterPro" id="IPR013783">
    <property type="entry name" value="Ig-like_fold"/>
</dbReference>
<sequence length="124" mass="14229">MTGILLLILFLSEGLSIRQSPDLSDYEGQKVTLQCTQVDTSYNAMYWFRQRPFESLELIVHNYVTIDTIEDKFKEKFIAVKNGHSLDLTVKDLQSTDSGVYFCAKQDAQHDNLIFNLNKNCTTP</sequence>
<evidence type="ECO:0000259" key="4">
    <source>
        <dbReference type="PROSITE" id="PS50835"/>
    </source>
</evidence>
<protein>
    <recommendedName>
        <fullName evidence="4">Ig-like domain-containing protein</fullName>
    </recommendedName>
</protein>
<name>A0A8T0BCK1_SILME</name>
<keyword evidence="6" id="KW-1185">Reference proteome</keyword>
<gene>
    <name evidence="5" type="ORF">HF521_021731</name>
</gene>
<evidence type="ECO:0000313" key="6">
    <source>
        <dbReference type="Proteomes" id="UP000606274"/>
    </source>
</evidence>
<dbReference type="PANTHER" id="PTHR23268:SF102">
    <property type="entry name" value="IMMUNOGLOBULIN V-SET DOMAIN-CONTAINING PROTEIN"/>
    <property type="match status" value="1"/>
</dbReference>
<dbReference type="GO" id="GO:0002376">
    <property type="term" value="P:immune system process"/>
    <property type="evidence" value="ECO:0007669"/>
    <property type="project" value="UniProtKB-KW"/>
</dbReference>
<keyword evidence="1 3" id="KW-0732">Signal</keyword>